<dbReference type="RefSeq" id="WP_233577665.1">
    <property type="nucleotide sequence ID" value="NZ_CP031078.1"/>
</dbReference>
<evidence type="ECO:0000313" key="5">
    <source>
        <dbReference type="Proteomes" id="UP000272010"/>
    </source>
</evidence>
<dbReference type="Proteomes" id="UP000272010">
    <property type="component" value="Chromosome"/>
</dbReference>
<evidence type="ECO:0000259" key="3">
    <source>
        <dbReference type="Pfam" id="PF08239"/>
    </source>
</evidence>
<organism evidence="4 5">
    <name type="scientific">Paracoccus yeei</name>
    <dbReference type="NCBI Taxonomy" id="147645"/>
    <lineage>
        <taxon>Bacteria</taxon>
        <taxon>Pseudomonadati</taxon>
        <taxon>Pseudomonadota</taxon>
        <taxon>Alphaproteobacteria</taxon>
        <taxon>Rhodobacterales</taxon>
        <taxon>Paracoccaceae</taxon>
        <taxon>Paracoccus</taxon>
    </lineage>
</organism>
<feature type="chain" id="PRO_5017281860" evidence="2">
    <location>
        <begin position="20"/>
        <end position="276"/>
    </location>
</feature>
<dbReference type="EMBL" id="CP031078">
    <property type="protein sequence ID" value="AYF02379.1"/>
    <property type="molecule type" value="Genomic_DNA"/>
</dbReference>
<feature type="compositionally biased region" description="Low complexity" evidence="1">
    <location>
        <begin position="19"/>
        <end position="36"/>
    </location>
</feature>
<accession>A0A386UQ45</accession>
<evidence type="ECO:0000256" key="1">
    <source>
        <dbReference type="SAM" id="MobiDB-lite"/>
    </source>
</evidence>
<proteinExistence type="predicted"/>
<protein>
    <submittedName>
        <fullName evidence="4">Peptide-binding protein</fullName>
    </submittedName>
</protein>
<name>A0A386UQ45_9RHOB</name>
<evidence type="ECO:0000313" key="4">
    <source>
        <dbReference type="EMBL" id="AYF02379.1"/>
    </source>
</evidence>
<dbReference type="Pfam" id="PF08239">
    <property type="entry name" value="SH3_3"/>
    <property type="match status" value="1"/>
</dbReference>
<reference evidence="5" key="1">
    <citation type="submission" date="2018-07" db="EMBL/GenBank/DDBJ databases">
        <title>Genome Structure of the Opportunistic Pathogen Paracoccus yeei (Alphaproteobacteria) and Identification of Putative Virulence Factors.</title>
        <authorList>
            <person name="Lasek R."/>
            <person name="Szuplewska M."/>
            <person name="Mitura M."/>
            <person name="Decewicz P."/>
            <person name="Chmielowska C."/>
            <person name="Pawlot A."/>
            <person name="Sentkowska D."/>
            <person name="Czarnecki J."/>
            <person name="Bartosik D."/>
        </authorList>
    </citation>
    <scope>NUCLEOTIDE SEQUENCE [LARGE SCALE GENOMIC DNA]</scope>
    <source>
        <strain evidence="5">CCUG 32053</strain>
    </source>
</reference>
<keyword evidence="2" id="KW-0732">Signal</keyword>
<dbReference type="InterPro" id="IPR003646">
    <property type="entry name" value="SH3-like_bac-type"/>
</dbReference>
<feature type="compositionally biased region" description="Low complexity" evidence="1">
    <location>
        <begin position="44"/>
        <end position="84"/>
    </location>
</feature>
<feature type="region of interest" description="Disordered" evidence="1">
    <location>
        <begin position="19"/>
        <end position="92"/>
    </location>
</feature>
<dbReference type="Gene3D" id="2.30.30.40">
    <property type="entry name" value="SH3 Domains"/>
    <property type="match status" value="1"/>
</dbReference>
<sequence length="276" mass="28730">MLKTLLTGLALSLPVAAMAQEPAAKPQAPAAEGAEPAPRPEPAKPAATKAAPAEPAEAGTPDTQAPATAASPAPAEQPAEAAQKPAEKPAPFLPNLFDVTVVDTWDTLNVRQAPDGQAKVIATLPATAKGIELVARDPSGKWGKVNSGEQTGWVALRFLKQQTGVWQAAALPQSLRCAGTEPFWSLGATKSGLTFAEPDRPDRALQLRKVMDRGIDGEPTRGLIAGDDKGRVTAFLRPEQCSDGMSDRAFALAVSVILDGAETPSRMLMGCCSIAR</sequence>
<evidence type="ECO:0000256" key="2">
    <source>
        <dbReference type="SAM" id="SignalP"/>
    </source>
</evidence>
<feature type="domain" description="SH3b" evidence="3">
    <location>
        <begin position="106"/>
        <end position="159"/>
    </location>
</feature>
<dbReference type="AlphaFoldDB" id="A0A386UQ45"/>
<feature type="signal peptide" evidence="2">
    <location>
        <begin position="1"/>
        <end position="19"/>
    </location>
</feature>
<gene>
    <name evidence="4" type="ORF">PY32053_02788</name>
</gene>